<comment type="subcellular location">
    <subcellularLocation>
        <location evidence="10">Endoplasmic reticulum membrane</location>
        <topology evidence="10">Single-pass type II membrane protein</topology>
    </subcellularLocation>
    <subcellularLocation>
        <location evidence="10">Golgi apparatus membrane</location>
        <topology evidence="10">Single-pass type II membrane protein</topology>
    </subcellularLocation>
</comment>
<dbReference type="GO" id="GO:0015031">
    <property type="term" value="P:protein transport"/>
    <property type="evidence" value="ECO:0007669"/>
    <property type="project" value="UniProtKB-KW"/>
</dbReference>
<keyword evidence="8 10" id="KW-1133">Transmembrane helix</keyword>
<evidence type="ECO:0000313" key="13">
    <source>
        <dbReference type="Proteomes" id="UP000761534"/>
    </source>
</evidence>
<evidence type="ECO:0000256" key="5">
    <source>
        <dbReference type="ARBA" id="ARBA00022824"/>
    </source>
</evidence>
<proteinExistence type="inferred from homology"/>
<keyword evidence="5 10" id="KW-0256">Endoplasmic reticulum</keyword>
<evidence type="ECO:0000256" key="11">
    <source>
        <dbReference type="SAM" id="MobiDB-lite"/>
    </source>
</evidence>
<evidence type="ECO:0000256" key="3">
    <source>
        <dbReference type="ARBA" id="ARBA00022692"/>
    </source>
</evidence>
<comment type="caution">
    <text evidence="12">The sequence shown here is derived from an EMBL/GenBank/DDBJ whole genome shotgun (WGS) entry which is preliminary data.</text>
</comment>
<keyword evidence="6" id="KW-0931">ER-Golgi transport</keyword>
<evidence type="ECO:0000256" key="2">
    <source>
        <dbReference type="ARBA" id="ARBA00022574"/>
    </source>
</evidence>
<dbReference type="AlphaFoldDB" id="A0A642UZ22"/>
<dbReference type="PANTHER" id="PTHR23284">
    <property type="entry name" value="PROLACTIN REGULATORY ELEMENT BINDING PROTEIN"/>
    <property type="match status" value="1"/>
</dbReference>
<keyword evidence="4 10" id="KW-0677">Repeat</keyword>
<reference evidence="12" key="1">
    <citation type="journal article" date="2019" name="G3 (Bethesda)">
        <title>Genome Assemblies of Two Rare Opportunistic Yeast Pathogens: Diutina rugosa (syn. Candida rugosa) and Trichomonascus ciferrii (syn. Candida ciferrii).</title>
        <authorList>
            <person name="Mixao V."/>
            <person name="Saus E."/>
            <person name="Hansen A.P."/>
            <person name="Lass-Florl C."/>
            <person name="Gabaldon T."/>
        </authorList>
    </citation>
    <scope>NUCLEOTIDE SEQUENCE</scope>
    <source>
        <strain evidence="12">CBS 4856</strain>
    </source>
</reference>
<dbReference type="InterPro" id="IPR045260">
    <property type="entry name" value="Sec12-like"/>
</dbReference>
<comment type="caution">
    <text evidence="10">Lacks conserved residue(s) required for the propagation of feature annotation.</text>
</comment>
<dbReference type="GO" id="GO:0006888">
    <property type="term" value="P:endoplasmic reticulum to Golgi vesicle-mediated transport"/>
    <property type="evidence" value="ECO:0007669"/>
    <property type="project" value="UniProtKB-UniRule"/>
</dbReference>
<dbReference type="Gene3D" id="2.130.10.10">
    <property type="entry name" value="YVTN repeat-like/Quinoprotein amine dehydrogenase"/>
    <property type="match status" value="1"/>
</dbReference>
<evidence type="ECO:0000256" key="6">
    <source>
        <dbReference type="ARBA" id="ARBA00022892"/>
    </source>
</evidence>
<feature type="compositionally biased region" description="Polar residues" evidence="11">
    <location>
        <begin position="327"/>
        <end position="336"/>
    </location>
</feature>
<feature type="transmembrane region" description="Helical" evidence="10">
    <location>
        <begin position="21"/>
        <end position="43"/>
    </location>
</feature>
<keyword evidence="7 10" id="KW-0653">Protein transport</keyword>
<evidence type="ECO:0000313" key="12">
    <source>
        <dbReference type="EMBL" id="KAA8907243.1"/>
    </source>
</evidence>
<evidence type="ECO:0000256" key="4">
    <source>
        <dbReference type="ARBA" id="ARBA00022737"/>
    </source>
</evidence>
<dbReference type="PANTHER" id="PTHR23284:SF0">
    <property type="entry name" value="PROLACTIN REGULATORY ELEMENT-BINDING PROTEIN"/>
    <property type="match status" value="1"/>
</dbReference>
<dbReference type="GO" id="GO:0005789">
    <property type="term" value="C:endoplasmic reticulum membrane"/>
    <property type="evidence" value="ECO:0007669"/>
    <property type="project" value="UniProtKB-SubCell"/>
</dbReference>
<keyword evidence="9 10" id="KW-0472">Membrane</keyword>
<dbReference type="InterPro" id="IPR015943">
    <property type="entry name" value="WD40/YVTN_repeat-like_dom_sf"/>
</dbReference>
<feature type="compositionally biased region" description="Basic and acidic residues" evidence="11">
    <location>
        <begin position="305"/>
        <end position="316"/>
    </location>
</feature>
<keyword evidence="3 10" id="KW-0812">Transmembrane</keyword>
<name>A0A642UZ22_9ASCO</name>
<evidence type="ECO:0000256" key="1">
    <source>
        <dbReference type="ARBA" id="ARBA00022448"/>
    </source>
</evidence>
<comment type="similarity">
    <text evidence="10">Belongs to the WD repeat SEC12 family.</text>
</comment>
<dbReference type="Proteomes" id="UP000761534">
    <property type="component" value="Unassembled WGS sequence"/>
</dbReference>
<dbReference type="InterPro" id="IPR036322">
    <property type="entry name" value="WD40_repeat_dom_sf"/>
</dbReference>
<protein>
    <recommendedName>
        <fullName evidence="10">Guanine nucleotide-exchange factor SEC12</fullName>
    </recommendedName>
</protein>
<dbReference type="GO" id="GO:0005085">
    <property type="term" value="F:guanyl-nucleotide exchange factor activity"/>
    <property type="evidence" value="ECO:0007669"/>
    <property type="project" value="InterPro"/>
</dbReference>
<organism evidence="12 13">
    <name type="scientific">Trichomonascus ciferrii</name>
    <dbReference type="NCBI Taxonomy" id="44093"/>
    <lineage>
        <taxon>Eukaryota</taxon>
        <taxon>Fungi</taxon>
        <taxon>Dikarya</taxon>
        <taxon>Ascomycota</taxon>
        <taxon>Saccharomycotina</taxon>
        <taxon>Dipodascomycetes</taxon>
        <taxon>Dipodascales</taxon>
        <taxon>Trichomonascaceae</taxon>
        <taxon>Trichomonascus</taxon>
        <taxon>Trichomonascus ciferrii complex</taxon>
    </lineage>
</organism>
<evidence type="ECO:0000256" key="7">
    <source>
        <dbReference type="ARBA" id="ARBA00022927"/>
    </source>
</evidence>
<dbReference type="VEuPathDB" id="FungiDB:TRICI_005019"/>
<dbReference type="SUPFAM" id="SSF50978">
    <property type="entry name" value="WD40 repeat-like"/>
    <property type="match status" value="1"/>
</dbReference>
<feature type="region of interest" description="Disordered" evidence="11">
    <location>
        <begin position="293"/>
        <end position="336"/>
    </location>
</feature>
<keyword evidence="2 10" id="KW-0853">WD repeat</keyword>
<gene>
    <name evidence="12" type="ORF">TRICI_005019</name>
</gene>
<evidence type="ECO:0000256" key="9">
    <source>
        <dbReference type="ARBA" id="ARBA00023136"/>
    </source>
</evidence>
<dbReference type="EMBL" id="SWFS01000382">
    <property type="protein sequence ID" value="KAA8907243.1"/>
    <property type="molecule type" value="Genomic_DNA"/>
</dbReference>
<dbReference type="GO" id="GO:0003400">
    <property type="term" value="P:regulation of COPII vesicle coating"/>
    <property type="evidence" value="ECO:0007669"/>
    <property type="project" value="UniProtKB-UniRule"/>
</dbReference>
<feature type="transmembrane region" description="Helical" evidence="10">
    <location>
        <begin position="231"/>
        <end position="252"/>
    </location>
</feature>
<keyword evidence="1 10" id="KW-0813">Transport</keyword>
<comment type="function">
    <text evidence="10">Guanine nucleotide-exchange factor (GEF) required for the formation or budding of transport vesicles from the ER.</text>
</comment>
<dbReference type="GO" id="GO:0000139">
    <property type="term" value="C:Golgi membrane"/>
    <property type="evidence" value="ECO:0007669"/>
    <property type="project" value="UniProtKB-SubCell"/>
</dbReference>
<dbReference type="OrthoDB" id="2013972at2759"/>
<evidence type="ECO:0000256" key="8">
    <source>
        <dbReference type="ARBA" id="ARBA00022989"/>
    </source>
</evidence>
<accession>A0A642UZ22</accession>
<sequence length="336" mass="37147">MDHRKSHVVFDSGSVDEYQKVTAACSTLVAICSSLSPGTMYVLSTRNMKLKFSHTVEAGEINDIQFSLDEKYVVFCTNKKLIVLDAGTGKEVYVIDVPWSDKTFSKLRFVGDSTLIAGLTLAGRKGTLVAKFDVEEGELLESKKVDKIKAPTAMDARAKYIVVAGADLSIAILDVHTLKTLHVMQQVHPFAITSVSLNSREDLLASTSVANTIHVAELPADGEFHRDRATFIWAVSSVILTILIAVAFQLLIKYQIIDSLVVHDKIWNKLDSMKNGSLMSSFQAIKQDIVENVKEATSDDDDNEEQQREDNAKVDDQVDEEEEQQESHQTPAATLL</sequence>
<keyword evidence="13" id="KW-1185">Reference proteome</keyword>
<evidence type="ECO:0000256" key="10">
    <source>
        <dbReference type="RuleBase" id="RU369019"/>
    </source>
</evidence>